<proteinExistence type="predicted"/>
<evidence type="ECO:0000259" key="3">
    <source>
        <dbReference type="Pfam" id="PF13649"/>
    </source>
</evidence>
<dbReference type="InterPro" id="IPR029063">
    <property type="entry name" value="SAM-dependent_MTases_sf"/>
</dbReference>
<keyword evidence="1" id="KW-0489">Methyltransferase</keyword>
<gene>
    <name evidence="4" type="ORF">METZ01_LOCUS363530</name>
</gene>
<protein>
    <recommendedName>
        <fullName evidence="3">Methyltransferase domain-containing protein</fullName>
    </recommendedName>
</protein>
<feature type="non-terminal residue" evidence="4">
    <location>
        <position position="1"/>
    </location>
</feature>
<evidence type="ECO:0000256" key="2">
    <source>
        <dbReference type="ARBA" id="ARBA00022679"/>
    </source>
</evidence>
<accession>A0A382SLE0</accession>
<reference evidence="4" key="1">
    <citation type="submission" date="2018-05" db="EMBL/GenBank/DDBJ databases">
        <authorList>
            <person name="Lanie J.A."/>
            <person name="Ng W.-L."/>
            <person name="Kazmierczak K.M."/>
            <person name="Andrzejewski T.M."/>
            <person name="Davidsen T.M."/>
            <person name="Wayne K.J."/>
            <person name="Tettelin H."/>
            <person name="Glass J.I."/>
            <person name="Rusch D."/>
            <person name="Podicherti R."/>
            <person name="Tsui H.-C.T."/>
            <person name="Winkler M.E."/>
        </authorList>
    </citation>
    <scope>NUCLEOTIDE SEQUENCE</scope>
</reference>
<feature type="domain" description="Methyltransferase" evidence="3">
    <location>
        <begin position="53"/>
        <end position="147"/>
    </location>
</feature>
<dbReference type="GO" id="GO:0008168">
    <property type="term" value="F:methyltransferase activity"/>
    <property type="evidence" value="ECO:0007669"/>
    <property type="project" value="UniProtKB-KW"/>
</dbReference>
<dbReference type="PANTHER" id="PTHR43861">
    <property type="entry name" value="TRANS-ACONITATE 2-METHYLTRANSFERASE-RELATED"/>
    <property type="match status" value="1"/>
</dbReference>
<organism evidence="4">
    <name type="scientific">marine metagenome</name>
    <dbReference type="NCBI Taxonomy" id="408172"/>
    <lineage>
        <taxon>unclassified sequences</taxon>
        <taxon>metagenomes</taxon>
        <taxon>ecological metagenomes</taxon>
    </lineage>
</organism>
<name>A0A382SLE0_9ZZZZ</name>
<evidence type="ECO:0000313" key="4">
    <source>
        <dbReference type="EMBL" id="SVD10676.1"/>
    </source>
</evidence>
<evidence type="ECO:0000256" key="1">
    <source>
        <dbReference type="ARBA" id="ARBA00022603"/>
    </source>
</evidence>
<feature type="non-terminal residue" evidence="4">
    <location>
        <position position="157"/>
    </location>
</feature>
<dbReference type="AlphaFoldDB" id="A0A382SLE0"/>
<dbReference type="Pfam" id="PF13649">
    <property type="entry name" value="Methyltransf_25"/>
    <property type="match status" value="1"/>
</dbReference>
<dbReference type="PANTHER" id="PTHR43861:SF1">
    <property type="entry name" value="TRANS-ACONITATE 2-METHYLTRANSFERASE"/>
    <property type="match status" value="1"/>
</dbReference>
<dbReference type="PROSITE" id="PS51608">
    <property type="entry name" value="SAM_MT_UBIE"/>
    <property type="match status" value="1"/>
</dbReference>
<dbReference type="EMBL" id="UINC01129937">
    <property type="protein sequence ID" value="SVD10676.1"/>
    <property type="molecule type" value="Genomic_DNA"/>
</dbReference>
<dbReference type="InterPro" id="IPR004033">
    <property type="entry name" value="UbiE/COQ5_MeTrFase"/>
</dbReference>
<dbReference type="GO" id="GO:0032259">
    <property type="term" value="P:methylation"/>
    <property type="evidence" value="ECO:0007669"/>
    <property type="project" value="UniProtKB-KW"/>
</dbReference>
<dbReference type="Gene3D" id="3.40.50.150">
    <property type="entry name" value="Vaccinia Virus protein VP39"/>
    <property type="match status" value="1"/>
</dbReference>
<keyword evidence="2" id="KW-0808">Transferase</keyword>
<dbReference type="InterPro" id="IPR041698">
    <property type="entry name" value="Methyltransf_25"/>
</dbReference>
<dbReference type="SUPFAM" id="SSF53335">
    <property type="entry name" value="S-adenosyl-L-methionine-dependent methyltransferases"/>
    <property type="match status" value="1"/>
</dbReference>
<dbReference type="CDD" id="cd02440">
    <property type="entry name" value="AdoMet_MTases"/>
    <property type="match status" value="1"/>
</dbReference>
<sequence length="157" mass="17406">MSEISLVNVDQKKFWNDIKGKLWVDMQPRIDEMMLPFGEKAISALQPQPGEKILEIGCGTGTVTLALADRVTPSGQVFAADISKPMLHMAISRAKARESITFVEADAQVFSFPKGVFDAVFSRFGVMFFEDPVAAFRNFRGAVRPGGRLAYVCWADR</sequence>